<keyword evidence="1" id="KW-1133">Transmembrane helix</keyword>
<keyword evidence="3" id="KW-1185">Reference proteome</keyword>
<gene>
    <name evidence="2" type="ORF">CspeluHIS016_0207370</name>
</gene>
<keyword evidence="1" id="KW-0812">Transmembrane</keyword>
<accession>A0AAD3TSJ5</accession>
<evidence type="ECO:0000313" key="3">
    <source>
        <dbReference type="Proteomes" id="UP001222932"/>
    </source>
</evidence>
<comment type="caution">
    <text evidence="2">The sequence shown here is derived from an EMBL/GenBank/DDBJ whole genome shotgun (WGS) entry which is preliminary data.</text>
</comment>
<sequence>MFARPALRATTVARVGLYQPTPIRAMSASATASKASKMKQLIINIPVDLYPLAFFVTGAVGASFFIMGWTLWTDPHLRLKPTSMQQRDE</sequence>
<dbReference type="EMBL" id="BTCM01000002">
    <property type="protein sequence ID" value="GMK55681.1"/>
    <property type="molecule type" value="Genomic_DNA"/>
</dbReference>
<organism evidence="2 3">
    <name type="scientific">Cutaneotrichosporon spelunceum</name>
    <dbReference type="NCBI Taxonomy" id="1672016"/>
    <lineage>
        <taxon>Eukaryota</taxon>
        <taxon>Fungi</taxon>
        <taxon>Dikarya</taxon>
        <taxon>Basidiomycota</taxon>
        <taxon>Agaricomycotina</taxon>
        <taxon>Tremellomycetes</taxon>
        <taxon>Trichosporonales</taxon>
        <taxon>Trichosporonaceae</taxon>
        <taxon>Cutaneotrichosporon</taxon>
    </lineage>
</organism>
<dbReference type="AlphaFoldDB" id="A0AAD3TSJ5"/>
<proteinExistence type="predicted"/>
<keyword evidence="1" id="KW-0472">Membrane</keyword>
<feature type="transmembrane region" description="Helical" evidence="1">
    <location>
        <begin position="49"/>
        <end position="72"/>
    </location>
</feature>
<evidence type="ECO:0000313" key="2">
    <source>
        <dbReference type="EMBL" id="GMK55681.1"/>
    </source>
</evidence>
<evidence type="ECO:0000256" key="1">
    <source>
        <dbReference type="SAM" id="Phobius"/>
    </source>
</evidence>
<protein>
    <submittedName>
        <fullName evidence="2">Uncharacterized protein</fullName>
    </submittedName>
</protein>
<reference evidence="2" key="2">
    <citation type="submission" date="2023-06" db="EMBL/GenBank/DDBJ databases">
        <authorList>
            <person name="Kobayashi Y."/>
            <person name="Kayamori A."/>
            <person name="Aoki K."/>
            <person name="Shiwa Y."/>
            <person name="Fujita N."/>
            <person name="Sugita T."/>
            <person name="Iwasaki W."/>
            <person name="Tanaka N."/>
            <person name="Takashima M."/>
        </authorList>
    </citation>
    <scope>NUCLEOTIDE SEQUENCE</scope>
    <source>
        <strain evidence="2">HIS016</strain>
    </source>
</reference>
<reference evidence="2" key="1">
    <citation type="journal article" date="2023" name="BMC Genomics">
        <title>Chromosome-level genome assemblies of Cutaneotrichosporon spp. (Trichosporonales, Basidiomycota) reveal imbalanced evolution between nucleotide sequences and chromosome synteny.</title>
        <authorList>
            <person name="Kobayashi Y."/>
            <person name="Kayamori A."/>
            <person name="Aoki K."/>
            <person name="Shiwa Y."/>
            <person name="Matsutani M."/>
            <person name="Fujita N."/>
            <person name="Sugita T."/>
            <person name="Iwasaki W."/>
            <person name="Tanaka N."/>
            <person name="Takashima M."/>
        </authorList>
    </citation>
    <scope>NUCLEOTIDE SEQUENCE</scope>
    <source>
        <strain evidence="2">HIS016</strain>
    </source>
</reference>
<name>A0AAD3TSJ5_9TREE</name>
<dbReference type="Proteomes" id="UP001222932">
    <property type="component" value="Unassembled WGS sequence"/>
</dbReference>